<dbReference type="Proteomes" id="UP000269041">
    <property type="component" value="Unassembled WGS sequence"/>
</dbReference>
<dbReference type="Gene3D" id="3.40.50.410">
    <property type="entry name" value="von Willebrand factor, type A domain"/>
    <property type="match status" value="1"/>
</dbReference>
<keyword evidence="2" id="KW-0812">Transmembrane</keyword>
<dbReference type="Pfam" id="PF13519">
    <property type="entry name" value="VWA_2"/>
    <property type="match status" value="1"/>
</dbReference>
<sequence length="572" mass="64679">MFDSLYFEQFITQFHFIRPFWLLTLIPMLLLLWLRWREESKPSWKDILPEHLRQALILGEHGWRKQLPLKLLVVIIGLAIITCAGPSWQRQASPFGEDKASMLVVMDNSDSMLQKDLPPSRLERSKQKIHDLLSVRKGGSTGLVVYSGSAHVAMPITQDSHVFAPFLAAISPEIMPAKGKMAEKALPLIDQQLKGQLGSTVLLVTDGVNPATIEAFKTYFADKPYQLLILAAGNAELVSDRPIDLHSLRQLASVTSGHLVEVTVDNTDIDTLSRYIERNMQLNGDLSMPWQDMGYELLVPIAVIMLLWFRKGWLVQWCLIVVITTTLFLPQQVKAETVSLKADIPEVVQEVTTWDKVSQWWWDLWLTPNQQGQRLFNQNEYLEAAKHFTDPLRKGTAYYYAAEYKLAHSTFLEMQNAPSKARRELGLYNAASALARQREYLAARDVLQSLADKDTLDRHLREDVEHNLIVIKGIVTEINQTSESQAGTENDASKELGDNPQTAEGADEKTSAELMINETLSADEILADESIANKWLKGVEADPKYFLQAKFQIQLRYTTVITSNSSFEGQAQ</sequence>
<dbReference type="OrthoDB" id="9807628at2"/>
<protein>
    <submittedName>
        <fullName evidence="4">VWA domain-containing protein</fullName>
    </submittedName>
</protein>
<feature type="transmembrane region" description="Helical" evidence="2">
    <location>
        <begin position="71"/>
        <end position="88"/>
    </location>
</feature>
<comment type="caution">
    <text evidence="4">The sequence shown here is derived from an EMBL/GenBank/DDBJ whole genome shotgun (WGS) entry which is preliminary data.</text>
</comment>
<keyword evidence="2" id="KW-0472">Membrane</keyword>
<feature type="region of interest" description="Disordered" evidence="1">
    <location>
        <begin position="481"/>
        <end position="510"/>
    </location>
</feature>
<dbReference type="AlphaFoldDB" id="A0A3R9G1F1"/>
<dbReference type="PANTHER" id="PTHR22550:SF14">
    <property type="entry name" value="VWFA DOMAIN-CONTAINING PROTEIN"/>
    <property type="match status" value="1"/>
</dbReference>
<evidence type="ECO:0000259" key="3">
    <source>
        <dbReference type="PROSITE" id="PS50234"/>
    </source>
</evidence>
<evidence type="ECO:0000313" key="4">
    <source>
        <dbReference type="EMBL" id="RSD30068.1"/>
    </source>
</evidence>
<dbReference type="PANTHER" id="PTHR22550">
    <property type="entry name" value="SPORE GERMINATION PROTEIN"/>
    <property type="match status" value="1"/>
</dbReference>
<evidence type="ECO:0000256" key="1">
    <source>
        <dbReference type="SAM" id="MobiDB-lite"/>
    </source>
</evidence>
<dbReference type="EMBL" id="RSFA01000086">
    <property type="protein sequence ID" value="RSD30068.1"/>
    <property type="molecule type" value="Genomic_DNA"/>
</dbReference>
<dbReference type="SMART" id="SM00327">
    <property type="entry name" value="VWA"/>
    <property type="match status" value="1"/>
</dbReference>
<dbReference type="InterPro" id="IPR036465">
    <property type="entry name" value="vWFA_dom_sf"/>
</dbReference>
<keyword evidence="2" id="KW-1133">Transmembrane helix</keyword>
<feature type="compositionally biased region" description="Polar residues" evidence="1">
    <location>
        <begin position="481"/>
        <end position="490"/>
    </location>
</feature>
<name>A0A3R9G1F1_9VIBR</name>
<dbReference type="InterPro" id="IPR002035">
    <property type="entry name" value="VWF_A"/>
</dbReference>
<proteinExistence type="predicted"/>
<gene>
    <name evidence="4" type="ORF">EJA03_15850</name>
</gene>
<accession>A0A3R9G1F1</accession>
<keyword evidence="5" id="KW-1185">Reference proteome</keyword>
<feature type="domain" description="VWFA" evidence="3">
    <location>
        <begin position="101"/>
        <end position="280"/>
    </location>
</feature>
<dbReference type="RefSeq" id="WP_125322705.1">
    <property type="nucleotide sequence ID" value="NZ_AP024890.1"/>
</dbReference>
<organism evidence="4 5">
    <name type="scientific">Vibrio pectenicida</name>
    <dbReference type="NCBI Taxonomy" id="62763"/>
    <lineage>
        <taxon>Bacteria</taxon>
        <taxon>Pseudomonadati</taxon>
        <taxon>Pseudomonadota</taxon>
        <taxon>Gammaproteobacteria</taxon>
        <taxon>Vibrionales</taxon>
        <taxon>Vibrionaceae</taxon>
        <taxon>Vibrio</taxon>
    </lineage>
</organism>
<evidence type="ECO:0000313" key="5">
    <source>
        <dbReference type="Proteomes" id="UP000269041"/>
    </source>
</evidence>
<dbReference type="InterPro" id="IPR050768">
    <property type="entry name" value="UPF0353/GerABKA_families"/>
</dbReference>
<evidence type="ECO:0000256" key="2">
    <source>
        <dbReference type="SAM" id="Phobius"/>
    </source>
</evidence>
<feature type="transmembrane region" description="Helical" evidence="2">
    <location>
        <begin position="20"/>
        <end position="36"/>
    </location>
</feature>
<dbReference type="PROSITE" id="PS50234">
    <property type="entry name" value="VWFA"/>
    <property type="match status" value="1"/>
</dbReference>
<dbReference type="SUPFAM" id="SSF53300">
    <property type="entry name" value="vWA-like"/>
    <property type="match status" value="1"/>
</dbReference>
<reference evidence="4 5" key="1">
    <citation type="submission" date="2018-12" db="EMBL/GenBank/DDBJ databases">
        <title>Genomic taxonomy of the Vibrionaceae family.</title>
        <authorList>
            <person name="Gomez-Gil B."/>
            <person name="Enciso-Ibarra K."/>
        </authorList>
    </citation>
    <scope>NUCLEOTIDE SEQUENCE [LARGE SCALE GENOMIC DNA]</scope>
    <source>
        <strain evidence="4 5">CAIM 594</strain>
    </source>
</reference>